<protein>
    <submittedName>
        <fullName evidence="1">Uncharacterized protein</fullName>
    </submittedName>
</protein>
<reference evidence="1" key="1">
    <citation type="submission" date="2019-08" db="EMBL/GenBank/DDBJ databases">
        <authorList>
            <person name="Kucharzyk K."/>
            <person name="Murdoch R.W."/>
            <person name="Higgins S."/>
            <person name="Loffler F."/>
        </authorList>
    </citation>
    <scope>NUCLEOTIDE SEQUENCE</scope>
</reference>
<dbReference type="EMBL" id="VSSQ01002239">
    <property type="protein sequence ID" value="MPM14188.1"/>
    <property type="molecule type" value="Genomic_DNA"/>
</dbReference>
<organism evidence="1">
    <name type="scientific">bioreactor metagenome</name>
    <dbReference type="NCBI Taxonomy" id="1076179"/>
    <lineage>
        <taxon>unclassified sequences</taxon>
        <taxon>metagenomes</taxon>
        <taxon>ecological metagenomes</taxon>
    </lineage>
</organism>
<evidence type="ECO:0000313" key="1">
    <source>
        <dbReference type="EMBL" id="MPM14188.1"/>
    </source>
</evidence>
<comment type="caution">
    <text evidence="1">The sequence shown here is derived from an EMBL/GenBank/DDBJ whole genome shotgun (WGS) entry which is preliminary data.</text>
</comment>
<name>A0A644XEJ3_9ZZZZ</name>
<gene>
    <name evidence="1" type="ORF">SDC9_60548</name>
</gene>
<accession>A0A644XEJ3</accession>
<proteinExistence type="predicted"/>
<dbReference type="AlphaFoldDB" id="A0A644XEJ3"/>
<sequence>MPGLGREKAASLMHLLDQTLVLNRDPSPPDNPLFARGFVFGGFFREEL</sequence>